<comment type="caution">
    <text evidence="2">The sequence shown here is derived from an EMBL/GenBank/DDBJ whole genome shotgun (WGS) entry which is preliminary data.</text>
</comment>
<evidence type="ECO:0000313" key="2">
    <source>
        <dbReference type="EMBL" id="KAJ8570822.1"/>
    </source>
</evidence>
<sequence length="180" mass="19836">MGDVGINKENLNGDTLRASTGEIQEGGDLSGELIEAEDIGYHQHGQMPIKKLILENEQDNVNQQDHVIVNAGGFSSQILIEIFQNTYVDCCISSHEETHVSVDEKSDSAPSDADLSFVHGVVAVSDEAAECDDLQTSQKMVSYSQFEFPDELLPSQVPPTRIVMTLRKERRLGLTQISLF</sequence>
<gene>
    <name evidence="2" type="ORF">K7X08_037794</name>
</gene>
<evidence type="ECO:0000256" key="1">
    <source>
        <dbReference type="SAM" id="MobiDB-lite"/>
    </source>
</evidence>
<organism evidence="2 3">
    <name type="scientific">Anisodus acutangulus</name>
    <dbReference type="NCBI Taxonomy" id="402998"/>
    <lineage>
        <taxon>Eukaryota</taxon>
        <taxon>Viridiplantae</taxon>
        <taxon>Streptophyta</taxon>
        <taxon>Embryophyta</taxon>
        <taxon>Tracheophyta</taxon>
        <taxon>Spermatophyta</taxon>
        <taxon>Magnoliopsida</taxon>
        <taxon>eudicotyledons</taxon>
        <taxon>Gunneridae</taxon>
        <taxon>Pentapetalae</taxon>
        <taxon>asterids</taxon>
        <taxon>lamiids</taxon>
        <taxon>Solanales</taxon>
        <taxon>Solanaceae</taxon>
        <taxon>Solanoideae</taxon>
        <taxon>Hyoscyameae</taxon>
        <taxon>Anisodus</taxon>
    </lineage>
</organism>
<evidence type="ECO:0000313" key="3">
    <source>
        <dbReference type="Proteomes" id="UP001152561"/>
    </source>
</evidence>
<keyword evidence="3" id="KW-1185">Reference proteome</keyword>
<dbReference type="EMBL" id="JAJAGQ010000002">
    <property type="protein sequence ID" value="KAJ8570822.1"/>
    <property type="molecule type" value="Genomic_DNA"/>
</dbReference>
<accession>A0A9Q1RPQ9</accession>
<feature type="compositionally biased region" description="Polar residues" evidence="1">
    <location>
        <begin position="9"/>
        <end position="22"/>
    </location>
</feature>
<reference evidence="3" key="1">
    <citation type="journal article" date="2023" name="Proc. Natl. Acad. Sci. U.S.A.">
        <title>Genomic and structural basis for evolution of tropane alkaloid biosynthesis.</title>
        <authorList>
            <person name="Wanga Y.-J."/>
            <person name="Taina T."/>
            <person name="Yua J.-Y."/>
            <person name="Lia J."/>
            <person name="Xua B."/>
            <person name="Chenc J."/>
            <person name="D'Auriad J.C."/>
            <person name="Huanga J.-P."/>
            <person name="Huanga S.-X."/>
        </authorList>
    </citation>
    <scope>NUCLEOTIDE SEQUENCE [LARGE SCALE GENOMIC DNA]</scope>
    <source>
        <strain evidence="3">cv. KIB-2019</strain>
    </source>
</reference>
<feature type="region of interest" description="Disordered" evidence="1">
    <location>
        <begin position="1"/>
        <end position="23"/>
    </location>
</feature>
<dbReference type="AlphaFoldDB" id="A0A9Q1RPQ9"/>
<protein>
    <submittedName>
        <fullName evidence="2">Uncharacterized protein</fullName>
    </submittedName>
</protein>
<proteinExistence type="predicted"/>
<name>A0A9Q1RPQ9_9SOLA</name>
<dbReference type="Proteomes" id="UP001152561">
    <property type="component" value="Unassembled WGS sequence"/>
</dbReference>